<evidence type="ECO:0000313" key="2">
    <source>
        <dbReference type="Proteomes" id="UP000308054"/>
    </source>
</evidence>
<comment type="caution">
    <text evidence="1">The sequence shown here is derived from an EMBL/GenBank/DDBJ whole genome shotgun (WGS) entry which is preliminary data.</text>
</comment>
<dbReference type="RefSeq" id="WP_135994818.1">
    <property type="nucleotide sequence ID" value="NZ_CP071057.1"/>
</dbReference>
<keyword evidence="2" id="KW-1185">Reference proteome</keyword>
<name>A0A4S2H3V6_9PROT</name>
<protein>
    <recommendedName>
        <fullName evidence="3">Glucose-1-phosphate thymidylyltransferase</fullName>
    </recommendedName>
</protein>
<organism evidence="1 2">
    <name type="scientific">Marinicauda algicola</name>
    <dbReference type="NCBI Taxonomy" id="2029849"/>
    <lineage>
        <taxon>Bacteria</taxon>
        <taxon>Pseudomonadati</taxon>
        <taxon>Pseudomonadota</taxon>
        <taxon>Alphaproteobacteria</taxon>
        <taxon>Maricaulales</taxon>
        <taxon>Maricaulaceae</taxon>
        <taxon>Marinicauda</taxon>
    </lineage>
</organism>
<gene>
    <name evidence="1" type="ORF">E5163_04120</name>
</gene>
<dbReference type="EMBL" id="SRXW01000001">
    <property type="protein sequence ID" value="TGY90320.1"/>
    <property type="molecule type" value="Genomic_DNA"/>
</dbReference>
<evidence type="ECO:0000313" key="1">
    <source>
        <dbReference type="EMBL" id="TGY90320.1"/>
    </source>
</evidence>
<sequence length="67" mass="7638">MNAGEWVRATERQNDFKIACPEEVAWRNGWIDTAQLRELGKRFRNEYGSYLTDLCDGANRAASLSAD</sequence>
<proteinExistence type="predicted"/>
<reference evidence="1 2" key="1">
    <citation type="journal article" date="2017" name="Int. J. Syst. Evol. Microbiol.">
        <title>Marinicauda algicola sp. nov., isolated from a marine red alga Rhodosorus marinus.</title>
        <authorList>
            <person name="Jeong S.E."/>
            <person name="Jeon S.H."/>
            <person name="Chun B.H."/>
            <person name="Kim D.W."/>
            <person name="Jeon C.O."/>
        </authorList>
    </citation>
    <scope>NUCLEOTIDE SEQUENCE [LARGE SCALE GENOMIC DNA]</scope>
    <source>
        <strain evidence="1 2">JCM 31718</strain>
    </source>
</reference>
<evidence type="ECO:0008006" key="3">
    <source>
        <dbReference type="Google" id="ProtNLM"/>
    </source>
</evidence>
<dbReference type="Proteomes" id="UP000308054">
    <property type="component" value="Unassembled WGS sequence"/>
</dbReference>
<accession>A0A4S2H3V6</accession>
<dbReference type="AlphaFoldDB" id="A0A4S2H3V6"/>